<dbReference type="Gene3D" id="2.70.9.20">
    <property type="entry name" value="Major capsid protein Vp54"/>
    <property type="match status" value="1"/>
</dbReference>
<dbReference type="InterPro" id="IPR038519">
    <property type="entry name" value="MCP_C_sf"/>
</dbReference>
<accession>A0A5J6VH90</accession>
<evidence type="ECO:0000313" key="6">
    <source>
        <dbReference type="EMBL" id="QFG73612.1"/>
    </source>
</evidence>
<proteinExistence type="predicted"/>
<dbReference type="SUPFAM" id="SSF49749">
    <property type="entry name" value="Group II dsDNA viruses VP"/>
    <property type="match status" value="2"/>
</dbReference>
<evidence type="ECO:0000256" key="3">
    <source>
        <dbReference type="ARBA" id="ARBA00022844"/>
    </source>
</evidence>
<name>A0A5J6VH90_9VIRU</name>
<dbReference type="GO" id="GO:0019028">
    <property type="term" value="C:viral capsid"/>
    <property type="evidence" value="ECO:0007669"/>
    <property type="project" value="UniProtKB-KW"/>
</dbReference>
<feature type="domain" description="Major capsid protein C-terminal" evidence="4">
    <location>
        <begin position="346"/>
        <end position="496"/>
    </location>
</feature>
<sequence length="501" mass="59267">MQFNENPEITFVKKTPYRYTNFSKSFARYQFEGTPEWGDEMITKIGNPDLVNNMFIIIYMDKNPIISNPSYDYPEADESVIMQYAYFLTTQTSEQVDSLLNMHKSFFNTDVYDIIYAYFTKPMEEYGNYEIENNSNETYNLSQVLQIDTNFISNTHDAFLFYNTVGENIAKQFSIIMDYIRLYVDYYNLISFDYDILQKKLDLKKLIHLLHVHSYHKIKNNKPNYDYDYGAWLLEQVSINIGSHKIDELSRCDIITHYNIMVDDTKHDLMKEMFSLNSNRCIIPLSFWFNENTSLALPIIAHKYHDAEISITLSSLDDIKNTNITANNNITMVELLVEEIYLTQVERNKFSTFPMEYIIQQHQHQHVIITEELNSIELHFVHPCKEIVWFFMDDMNNILTNAITDIQLVFNGEPFTKIKDPKYYELISQHKHHSRSTSGFYCFSFSLHPEEFQPSGSLSMSDIPLKQLEFRYLENKTAHLWVMATNYNILQFQNGFSKLLF</sequence>
<dbReference type="Gene3D" id="2.70.9.10">
    <property type="entry name" value="Adenovirus Type 2 Hexon, domain 4"/>
    <property type="match status" value="1"/>
</dbReference>
<reference evidence="6" key="1">
    <citation type="journal article" date="2019" name="Philos. Trans. R. Soc. Lond., B, Biol. Sci.">
        <title>Targeted metagenomic recovery of four divergent viruses reveals shared and distinctive characteristics of giant viruses of marine eukaryotes.</title>
        <authorList>
            <person name="Needham D.M."/>
            <person name="Poirier C."/>
            <person name="Hehenberger E."/>
            <person name="Jimenez V."/>
            <person name="Swalwell J.E."/>
            <person name="Santoro A.E."/>
            <person name="Worden A.Z."/>
        </authorList>
    </citation>
    <scope>NUCLEOTIDE SEQUENCE</scope>
    <source>
        <strain evidence="6">OPacV-662</strain>
    </source>
</reference>
<evidence type="ECO:0000259" key="5">
    <source>
        <dbReference type="Pfam" id="PF16903"/>
    </source>
</evidence>
<evidence type="ECO:0000256" key="1">
    <source>
        <dbReference type="ARBA" id="ARBA00004328"/>
    </source>
</evidence>
<dbReference type="InterPro" id="IPR007542">
    <property type="entry name" value="MCP_C"/>
</dbReference>
<organism evidence="6">
    <name type="scientific">Megaviridae environmental sample</name>
    <dbReference type="NCBI Taxonomy" id="1737588"/>
    <lineage>
        <taxon>Viruses</taxon>
        <taxon>Varidnaviria</taxon>
        <taxon>Bamfordvirae</taxon>
        <taxon>Nucleocytoviricota</taxon>
        <taxon>Megaviricetes</taxon>
        <taxon>Imitervirales</taxon>
        <taxon>Mimiviridae</taxon>
        <taxon>environmental samples</taxon>
    </lineage>
</organism>
<evidence type="ECO:0000256" key="2">
    <source>
        <dbReference type="ARBA" id="ARBA00022561"/>
    </source>
</evidence>
<dbReference type="InterPro" id="IPR031654">
    <property type="entry name" value="Capsid_N"/>
</dbReference>
<dbReference type="Pfam" id="PF16903">
    <property type="entry name" value="Capsid_N"/>
    <property type="match status" value="1"/>
</dbReference>
<evidence type="ECO:0000259" key="4">
    <source>
        <dbReference type="Pfam" id="PF04451"/>
    </source>
</evidence>
<dbReference type="Pfam" id="PF04451">
    <property type="entry name" value="Capsid_NCLDV"/>
    <property type="match status" value="1"/>
</dbReference>
<protein>
    <submittedName>
        <fullName evidence="6">Major capsid protein</fullName>
    </submittedName>
</protein>
<dbReference type="InterPro" id="IPR016112">
    <property type="entry name" value="VP_dsDNA_II"/>
</dbReference>
<feature type="domain" description="Major capsid protein N-terminal" evidence="5">
    <location>
        <begin position="232"/>
        <end position="330"/>
    </location>
</feature>
<keyword evidence="2" id="KW-0167">Capsid protein</keyword>
<comment type="subcellular location">
    <subcellularLocation>
        <location evidence="1">Virion</location>
    </subcellularLocation>
</comment>
<dbReference type="EMBL" id="MN448266">
    <property type="protein sequence ID" value="QFG73612.1"/>
    <property type="molecule type" value="Genomic_DNA"/>
</dbReference>
<dbReference type="GO" id="GO:0005198">
    <property type="term" value="F:structural molecule activity"/>
    <property type="evidence" value="ECO:0007669"/>
    <property type="project" value="InterPro"/>
</dbReference>
<keyword evidence="3" id="KW-0946">Virion</keyword>